<gene>
    <name evidence="1" type="ORF">PYV00_20080</name>
</gene>
<evidence type="ECO:0000313" key="1">
    <source>
        <dbReference type="EMBL" id="MDE8653995.1"/>
    </source>
</evidence>
<evidence type="ECO:0008006" key="3">
    <source>
        <dbReference type="Google" id="ProtNLM"/>
    </source>
</evidence>
<dbReference type="Proteomes" id="UP001216253">
    <property type="component" value="Unassembled WGS sequence"/>
</dbReference>
<dbReference type="InterPro" id="IPR029058">
    <property type="entry name" value="AB_hydrolase_fold"/>
</dbReference>
<accession>A0ABT5WVR1</accession>
<dbReference type="RefSeq" id="WP_275230112.1">
    <property type="nucleotide sequence ID" value="NZ_JARESE010000070.1"/>
</dbReference>
<dbReference type="SUPFAM" id="SSF53474">
    <property type="entry name" value="alpha/beta-Hydrolases"/>
    <property type="match status" value="1"/>
</dbReference>
<dbReference type="EMBL" id="JARESE010000070">
    <property type="protein sequence ID" value="MDE8653995.1"/>
    <property type="molecule type" value="Genomic_DNA"/>
</dbReference>
<sequence>MRRSRRPVNARPRDFALTRGDARRNKRPLGRSKVRQIEITVDVSDALGLGVAARLGASVVLPDPALVPDRPVVCFARPSSSYARGYYTHALPGPGQGAQAPWHAARGWIFVALDTLGCADEAAPDAEALTFAVLGAAADAAEREILLRLANGVLAPGFPPVNQPTVIGIGHSLGGALLICQQARHRSYDGIGVLGFSAIHSHPATAPGEPPVLVAWYPRDATLADSEPLNAEAMAAAEAEGSHDAAAWKSLAWGFHYDDVAPDIVALDLRHYGTVGTLAGGDDAPARAPWYAPRTPERAARATLTPGIVALEAAAITVPVLAAMGVRDLVPDPLGEPRAYRSARSIDLFVCPRMGHVHNFAGTRQLMWERIHAFGEWCAVVKAMA</sequence>
<reference evidence="1 2" key="1">
    <citation type="submission" date="2023-03" db="EMBL/GenBank/DDBJ databases">
        <title>NovoSphingobium album sp. nov. isolated from polycyclic aromatic hydrocarbons- and heavy-metal polluted soil.</title>
        <authorList>
            <person name="Liu Z."/>
            <person name="Wang K."/>
        </authorList>
    </citation>
    <scope>NUCLEOTIDE SEQUENCE [LARGE SCALE GENOMIC DNA]</scope>
    <source>
        <strain evidence="1 2">H3SJ31-1</strain>
    </source>
</reference>
<evidence type="ECO:0000313" key="2">
    <source>
        <dbReference type="Proteomes" id="UP001216253"/>
    </source>
</evidence>
<proteinExistence type="predicted"/>
<keyword evidence="2" id="KW-1185">Reference proteome</keyword>
<protein>
    <recommendedName>
        <fullName evidence="3">Alpha/beta hydrolase</fullName>
    </recommendedName>
</protein>
<organism evidence="1 2">
    <name type="scientific">Novosphingobium album</name>
    <name type="common">ex Liu et al. 2023</name>
    <dbReference type="NCBI Taxonomy" id="3031130"/>
    <lineage>
        <taxon>Bacteria</taxon>
        <taxon>Pseudomonadati</taxon>
        <taxon>Pseudomonadota</taxon>
        <taxon>Alphaproteobacteria</taxon>
        <taxon>Sphingomonadales</taxon>
        <taxon>Sphingomonadaceae</taxon>
        <taxon>Novosphingobium</taxon>
    </lineage>
</organism>
<comment type="caution">
    <text evidence="1">The sequence shown here is derived from an EMBL/GenBank/DDBJ whole genome shotgun (WGS) entry which is preliminary data.</text>
</comment>
<name>A0ABT5WVR1_9SPHN</name>
<dbReference type="Gene3D" id="3.40.50.1820">
    <property type="entry name" value="alpha/beta hydrolase"/>
    <property type="match status" value="1"/>
</dbReference>